<dbReference type="Proteomes" id="UP000244741">
    <property type="component" value="Segment"/>
</dbReference>
<keyword evidence="2" id="KW-1185">Reference proteome</keyword>
<reference evidence="1 2" key="1">
    <citation type="submission" date="2017-12" db="EMBL/GenBank/DDBJ databases">
        <title>Genomic characterization of T5-related Aeromonas hydrophila phages AhSzq-1 and AhSzw-1 and proposal to be two new species.</title>
        <authorList>
            <person name="Chen L."/>
            <person name="Yuan S."/>
            <person name="Ma Y."/>
        </authorList>
    </citation>
    <scope>NUCLEOTIDE SEQUENCE [LARGE SCALE GENOMIC DNA]</scope>
    <source>
        <strain evidence="1">Seawater</strain>
    </source>
</reference>
<accession>A0A2R4ALU8</accession>
<dbReference type="EMBL" id="MG676224">
    <property type="protein sequence ID" value="AVR76005.1"/>
    <property type="molecule type" value="Genomic_DNA"/>
</dbReference>
<protein>
    <submittedName>
        <fullName evidence="1">Tail fiber protein</fullName>
    </submittedName>
</protein>
<gene>
    <name evidence="1" type="ORF">AhSzq1_112</name>
</gene>
<name>A0A2R4ALU8_9CAUD</name>
<proteinExistence type="predicted"/>
<evidence type="ECO:0000313" key="1">
    <source>
        <dbReference type="EMBL" id="AVR76005.1"/>
    </source>
</evidence>
<evidence type="ECO:0000313" key="2">
    <source>
        <dbReference type="Proteomes" id="UP000244741"/>
    </source>
</evidence>
<sequence length="395" mass="42083">MNTAGNQSTTGNAATATKLATARTIGGVSFDGTANIDLPGVNTAGNQSTTGNAATATKLATARTIAGVAFDGTANITLTAENVGAVPTTQLLPLSGGTINWADLVGKVPVINSAGVTELGRYLDMREQGANVDFQWRWDAGSAGANKLCLYNSGGSPVIEFNASGRFNVPVNGGDINGRVKVYGANPMYEWDVPGKYSVSSYLTADNNWRFVQSNGGGGETAYRFVSFADGSFIARGAVLSDHNTGSAWNSFNTASFRVSNLRTTAPGTYNKLISHQLYNAGHWTLENSYGAYLEASSNAWSHLSHTFVSTDGGNTTAIWKMRNDGFLYSPGTWVIPSDGNIYGTRWGAGNYIWEACVATFQQISDIKYKDVVGDSDASALAIVDKFKFKKFYWK</sequence>
<organism evidence="1 2">
    <name type="scientific">Aeromonas phage AhSzq-1</name>
    <dbReference type="NCBI Taxonomy" id="2138298"/>
    <lineage>
        <taxon>Viruses</taxon>
        <taxon>Duplodnaviria</taxon>
        <taxon>Heunggongvirae</taxon>
        <taxon>Uroviricota</taxon>
        <taxon>Caudoviricetes</taxon>
        <taxon>Demerecviridae</taxon>
        <taxon>Shenzhenvirus</taxon>
        <taxon>Shenzhenvirus AhSzq1</taxon>
    </lineage>
</organism>